<dbReference type="PANTHER" id="PTHR43826">
    <property type="entry name" value="GLUCOSE-6-PHOSPHATE EXCHANGER SLC37A4"/>
    <property type="match status" value="1"/>
</dbReference>
<gene>
    <name evidence="7" type="ORF">CO015_01810</name>
</gene>
<dbReference type="GO" id="GO:0035435">
    <property type="term" value="P:phosphate ion transmembrane transport"/>
    <property type="evidence" value="ECO:0007669"/>
    <property type="project" value="TreeGrafter"/>
</dbReference>
<keyword evidence="2 5" id="KW-0812">Transmembrane</keyword>
<name>A0A2M8G7J2_UNCKA</name>
<evidence type="ECO:0000256" key="2">
    <source>
        <dbReference type="ARBA" id="ARBA00022692"/>
    </source>
</evidence>
<dbReference type="Gene3D" id="1.20.1250.20">
    <property type="entry name" value="MFS general substrate transporter like domains"/>
    <property type="match status" value="1"/>
</dbReference>
<dbReference type="GO" id="GO:0005886">
    <property type="term" value="C:plasma membrane"/>
    <property type="evidence" value="ECO:0007669"/>
    <property type="project" value="TreeGrafter"/>
</dbReference>
<keyword evidence="4 5" id="KW-0472">Membrane</keyword>
<evidence type="ECO:0000313" key="7">
    <source>
        <dbReference type="EMBL" id="PJC69044.1"/>
    </source>
</evidence>
<evidence type="ECO:0000256" key="1">
    <source>
        <dbReference type="ARBA" id="ARBA00004127"/>
    </source>
</evidence>
<feature type="transmembrane region" description="Helical" evidence="5">
    <location>
        <begin position="63"/>
        <end position="81"/>
    </location>
</feature>
<sequence>MIFIYIVRYGADDWAPKLMVEIKQNSDAMAAFKSSANPLVGIFGMIIAGWLSDKVFAARRGPAAAIAMLLLAVTIVGFYAVPAGHPVIDFIFLGLIGFFTYGPQLLIAGVASVDFGSKRLAASATGFIGLFGYLGAVASSLGTGIVVDKWGWDGGVYFWTLSALVGGLLTLIMWKAKPKTA</sequence>
<dbReference type="Pfam" id="PF07690">
    <property type="entry name" value="MFS_1"/>
    <property type="match status" value="1"/>
</dbReference>
<evidence type="ECO:0000259" key="6">
    <source>
        <dbReference type="PROSITE" id="PS50850"/>
    </source>
</evidence>
<feature type="transmembrane region" description="Helical" evidence="5">
    <location>
        <begin position="35"/>
        <end position="51"/>
    </location>
</feature>
<evidence type="ECO:0000256" key="4">
    <source>
        <dbReference type="ARBA" id="ARBA00023136"/>
    </source>
</evidence>
<dbReference type="InterPro" id="IPR011701">
    <property type="entry name" value="MFS"/>
</dbReference>
<feature type="transmembrane region" description="Helical" evidence="5">
    <location>
        <begin position="87"/>
        <end position="108"/>
    </location>
</feature>
<dbReference type="Proteomes" id="UP000229438">
    <property type="component" value="Unassembled WGS sequence"/>
</dbReference>
<dbReference type="InterPro" id="IPR036259">
    <property type="entry name" value="MFS_trans_sf"/>
</dbReference>
<reference evidence="8" key="1">
    <citation type="submission" date="2017-09" db="EMBL/GenBank/DDBJ databases">
        <title>Depth-based differentiation of microbial function through sediment-hosted aquifers and enrichment of novel symbionts in the deep terrestrial subsurface.</title>
        <authorList>
            <person name="Probst A.J."/>
            <person name="Ladd B."/>
            <person name="Jarett J.K."/>
            <person name="Geller-Mcgrath D.E."/>
            <person name="Sieber C.M.K."/>
            <person name="Emerson J.B."/>
            <person name="Anantharaman K."/>
            <person name="Thomas B.C."/>
            <person name="Malmstrom R."/>
            <person name="Stieglmeier M."/>
            <person name="Klingl A."/>
            <person name="Woyke T."/>
            <person name="Ryan C.M."/>
            <person name="Banfield J.F."/>
        </authorList>
    </citation>
    <scope>NUCLEOTIDE SEQUENCE [LARGE SCALE GENOMIC DNA]</scope>
</reference>
<dbReference type="InterPro" id="IPR020846">
    <property type="entry name" value="MFS_dom"/>
</dbReference>
<comment type="caution">
    <text evidence="7">The sequence shown here is derived from an EMBL/GenBank/DDBJ whole genome shotgun (WGS) entry which is preliminary data.</text>
</comment>
<dbReference type="PROSITE" id="PS50850">
    <property type="entry name" value="MFS"/>
    <property type="match status" value="1"/>
</dbReference>
<dbReference type="InterPro" id="IPR051337">
    <property type="entry name" value="OPA_Antiporter"/>
</dbReference>
<dbReference type="AlphaFoldDB" id="A0A2M8G7J2"/>
<comment type="subcellular location">
    <subcellularLocation>
        <location evidence="1">Endomembrane system</location>
        <topology evidence="1">Multi-pass membrane protein</topology>
    </subcellularLocation>
</comment>
<dbReference type="PANTHER" id="PTHR43826:SF3">
    <property type="entry name" value="GLUCOSE-6-PHOSPHATE EXCHANGER SLC37A4"/>
    <property type="match status" value="1"/>
</dbReference>
<feature type="transmembrane region" description="Helical" evidence="5">
    <location>
        <begin position="156"/>
        <end position="174"/>
    </location>
</feature>
<organism evidence="7 8">
    <name type="scientific">candidate division WWE3 bacterium CG_4_8_14_3_um_filter_42_11</name>
    <dbReference type="NCBI Taxonomy" id="1975076"/>
    <lineage>
        <taxon>Bacteria</taxon>
        <taxon>Katanobacteria</taxon>
    </lineage>
</organism>
<proteinExistence type="predicted"/>
<keyword evidence="3 5" id="KW-1133">Transmembrane helix</keyword>
<evidence type="ECO:0000256" key="3">
    <source>
        <dbReference type="ARBA" id="ARBA00022989"/>
    </source>
</evidence>
<feature type="domain" description="Major facilitator superfamily (MFS) profile" evidence="6">
    <location>
        <begin position="1"/>
        <end position="181"/>
    </location>
</feature>
<dbReference type="GO" id="GO:0012505">
    <property type="term" value="C:endomembrane system"/>
    <property type="evidence" value="ECO:0007669"/>
    <property type="project" value="UniProtKB-SubCell"/>
</dbReference>
<evidence type="ECO:0000313" key="8">
    <source>
        <dbReference type="Proteomes" id="UP000229438"/>
    </source>
</evidence>
<feature type="transmembrane region" description="Helical" evidence="5">
    <location>
        <begin position="120"/>
        <end position="144"/>
    </location>
</feature>
<evidence type="ECO:0000256" key="5">
    <source>
        <dbReference type="SAM" id="Phobius"/>
    </source>
</evidence>
<protein>
    <recommendedName>
        <fullName evidence="6">Major facilitator superfamily (MFS) profile domain-containing protein</fullName>
    </recommendedName>
</protein>
<accession>A0A2M8G7J2</accession>
<dbReference type="SUPFAM" id="SSF103473">
    <property type="entry name" value="MFS general substrate transporter"/>
    <property type="match status" value="1"/>
</dbReference>
<dbReference type="EMBL" id="PFQS01000034">
    <property type="protein sequence ID" value="PJC69044.1"/>
    <property type="molecule type" value="Genomic_DNA"/>
</dbReference>
<dbReference type="GO" id="GO:0061513">
    <property type="term" value="F:glucose 6-phosphate:phosphate antiporter activity"/>
    <property type="evidence" value="ECO:0007669"/>
    <property type="project" value="TreeGrafter"/>
</dbReference>